<keyword evidence="1" id="KW-0175">Coiled coil</keyword>
<name>A0A3P3XLJ9_9SPIR</name>
<gene>
    <name evidence="2" type="ORF">SPIROBIBN47_50073</name>
</gene>
<evidence type="ECO:0000313" key="2">
    <source>
        <dbReference type="EMBL" id="SLM15586.1"/>
    </source>
</evidence>
<sequence length="245" mass="26595">MTSLNDIISHLKFELGKEGPLSKETILPLVEKIEPLAARDWARIKKLERKVEAFSGKSPEELETSMKELETLKAELESTKKLLGEKDELLKTLTKERAEKEAALAKSLSEEKAAVARLLLDAGLTAELSKANVKPSLLGAAKALIREKGILDVDGEGEVRTAVARIRRDGVEQTMSLADWVREFVASDEGKEFIAAKENAGSGAGEHRASASTASANSIPAERFWSLPAKDRSAFILKGGTVTED</sequence>
<feature type="coiled-coil region" evidence="1">
    <location>
        <begin position="62"/>
        <end position="110"/>
    </location>
</feature>
<dbReference type="AlphaFoldDB" id="A0A3P3XLJ9"/>
<protein>
    <submittedName>
        <fullName evidence="2">Uncharacterized protein</fullName>
    </submittedName>
</protein>
<reference evidence="2" key="1">
    <citation type="submission" date="2017-02" db="EMBL/GenBank/DDBJ databases">
        <authorList>
            <person name="Regsiter A."/>
            <person name="William W."/>
        </authorList>
    </citation>
    <scope>NUCLEOTIDE SEQUENCE</scope>
    <source>
        <strain evidence="2">Bib</strain>
    </source>
</reference>
<accession>A0A3P3XLJ9</accession>
<evidence type="ECO:0000256" key="1">
    <source>
        <dbReference type="SAM" id="Coils"/>
    </source>
</evidence>
<organism evidence="2">
    <name type="scientific">uncultured spirochete</name>
    <dbReference type="NCBI Taxonomy" id="156406"/>
    <lineage>
        <taxon>Bacteria</taxon>
        <taxon>Pseudomonadati</taxon>
        <taxon>Spirochaetota</taxon>
        <taxon>Spirochaetia</taxon>
        <taxon>Spirochaetales</taxon>
        <taxon>environmental samples</taxon>
    </lineage>
</organism>
<dbReference type="EMBL" id="FWDM01000037">
    <property type="protein sequence ID" value="SLM15586.1"/>
    <property type="molecule type" value="Genomic_DNA"/>
</dbReference>
<proteinExistence type="predicted"/>